<name>A0A7W7IKC9_9ACTN</name>
<reference evidence="4 5" key="2">
    <citation type="submission" date="2020-08" db="EMBL/GenBank/DDBJ databases">
        <title>Sequencing the genomes of 1000 actinobacteria strains.</title>
        <authorList>
            <person name="Klenk H.-P."/>
        </authorList>
    </citation>
    <scope>NUCLEOTIDE SEQUENCE [LARGE SCALE GENOMIC DNA]</scope>
    <source>
        <strain evidence="4 5">DSM 44772</strain>
    </source>
</reference>
<dbReference type="Proteomes" id="UP001501427">
    <property type="component" value="Unassembled WGS sequence"/>
</dbReference>
<proteinExistence type="predicted"/>
<keyword evidence="6" id="KW-1185">Reference proteome</keyword>
<evidence type="ECO:0000313" key="6">
    <source>
        <dbReference type="Proteomes" id="UP001501427"/>
    </source>
</evidence>
<evidence type="ECO:0000256" key="1">
    <source>
        <dbReference type="SAM" id="MobiDB-lite"/>
    </source>
</evidence>
<dbReference type="Proteomes" id="UP000549343">
    <property type="component" value="Unassembled WGS sequence"/>
</dbReference>
<dbReference type="RefSeq" id="WP_184889884.1">
    <property type="nucleotide sequence ID" value="NZ_BAAAHD010000034.1"/>
</dbReference>
<dbReference type="AlphaFoldDB" id="A0A7W7IKC9"/>
<keyword evidence="2" id="KW-0732">Signal</keyword>
<gene>
    <name evidence="4" type="ORF">F4557_007122</name>
    <name evidence="3" type="ORF">GCM10009546_40940</name>
</gene>
<evidence type="ECO:0000256" key="2">
    <source>
        <dbReference type="SAM" id="SignalP"/>
    </source>
</evidence>
<sequence length="232" mass="22558">MYRSVKSLLSVSVLVPAAALAVAAAPAHAAPGPSTELLYEGYAEAAPVTRALPESVTRTAGQTAEKATHRVDGVLGSTGAGSGLRANPDPLGGAVPTGDLGGLTSLLGNVGLGQTLGGGGLREARQAESPVSLLLTDVPATLGAAGPAGLPVGTTLFPPNARAAKPGPTGDLLGQADGVVDRAGGELDEAGNSVSKVVRVLKASERTATKGDGPVSLLDSSGVELPAVPGLG</sequence>
<feature type="region of interest" description="Disordered" evidence="1">
    <location>
        <begin position="73"/>
        <end position="97"/>
    </location>
</feature>
<evidence type="ECO:0008006" key="7">
    <source>
        <dbReference type="Google" id="ProtNLM"/>
    </source>
</evidence>
<organism evidence="4 5">
    <name type="scientific">Actinomadura livida</name>
    <dbReference type="NCBI Taxonomy" id="79909"/>
    <lineage>
        <taxon>Bacteria</taxon>
        <taxon>Bacillati</taxon>
        <taxon>Actinomycetota</taxon>
        <taxon>Actinomycetes</taxon>
        <taxon>Streptosporangiales</taxon>
        <taxon>Thermomonosporaceae</taxon>
        <taxon>Actinomadura</taxon>
    </lineage>
</organism>
<dbReference type="EMBL" id="BAAAHD010000034">
    <property type="protein sequence ID" value="GAA0574061.1"/>
    <property type="molecule type" value="Genomic_DNA"/>
</dbReference>
<evidence type="ECO:0000313" key="3">
    <source>
        <dbReference type="EMBL" id="GAA0574061.1"/>
    </source>
</evidence>
<evidence type="ECO:0000313" key="4">
    <source>
        <dbReference type="EMBL" id="MBB4778704.1"/>
    </source>
</evidence>
<feature type="signal peptide" evidence="2">
    <location>
        <begin position="1"/>
        <end position="29"/>
    </location>
</feature>
<dbReference type="EMBL" id="JACHMV010000001">
    <property type="protein sequence ID" value="MBB4778704.1"/>
    <property type="molecule type" value="Genomic_DNA"/>
</dbReference>
<evidence type="ECO:0000313" key="5">
    <source>
        <dbReference type="Proteomes" id="UP000549343"/>
    </source>
</evidence>
<reference evidence="3 6" key="1">
    <citation type="journal article" date="2019" name="Int. J. Syst. Evol. Microbiol.">
        <title>The Global Catalogue of Microorganisms (GCM) 10K type strain sequencing project: providing services to taxonomists for standard genome sequencing and annotation.</title>
        <authorList>
            <consortium name="The Broad Institute Genomics Platform"/>
            <consortium name="The Broad Institute Genome Sequencing Center for Infectious Disease"/>
            <person name="Wu L."/>
            <person name="Ma J."/>
        </authorList>
    </citation>
    <scope>NUCLEOTIDE SEQUENCE [LARGE SCALE GENOMIC DNA]</scope>
    <source>
        <strain evidence="3 6">JCM 10667</strain>
    </source>
</reference>
<comment type="caution">
    <text evidence="4">The sequence shown here is derived from an EMBL/GenBank/DDBJ whole genome shotgun (WGS) entry which is preliminary data.</text>
</comment>
<feature type="chain" id="PRO_5031515015" description="ATP-binding protein" evidence="2">
    <location>
        <begin position="30"/>
        <end position="232"/>
    </location>
</feature>
<accession>A0A7W7IKC9</accession>
<reference evidence="3" key="3">
    <citation type="submission" date="2023-12" db="EMBL/GenBank/DDBJ databases">
        <authorList>
            <person name="Sun Q."/>
            <person name="Inoue M."/>
        </authorList>
    </citation>
    <scope>NUCLEOTIDE SEQUENCE</scope>
    <source>
        <strain evidence="3">JCM 10667</strain>
    </source>
</reference>
<protein>
    <recommendedName>
        <fullName evidence="7">ATP-binding protein</fullName>
    </recommendedName>
</protein>